<geneLocation type="plasmid" evidence="1 2">
    <name>pGABEKP28_1</name>
</geneLocation>
<evidence type="ECO:0000313" key="1">
    <source>
        <dbReference type="EMBL" id="WBG92987.1"/>
    </source>
</evidence>
<evidence type="ECO:0000313" key="2">
    <source>
        <dbReference type="Proteomes" id="UP001211544"/>
    </source>
</evidence>
<dbReference type="Proteomes" id="UP001211544">
    <property type="component" value="Plasmid pGABEKP28_1"/>
</dbReference>
<dbReference type="EMBL" id="CP104759">
    <property type="protein sequence ID" value="WBG92987.1"/>
    <property type="molecule type" value="Genomic_DNA"/>
</dbReference>
<keyword evidence="1" id="KW-0614">Plasmid</keyword>
<gene>
    <name evidence="1" type="ORF">N5580_20365</name>
</gene>
<dbReference type="AlphaFoldDB" id="A0AAJ5QN60"/>
<reference evidence="1 2" key="1">
    <citation type="journal article" date="2022" name="J Glob Antimicrob Resist">
        <title>First complete genome of a multidrug resistant strain of the novel human pathogen Kalamiella piersonii (GABEKP28) identified in human saliva.</title>
        <authorList>
            <person name="McDonagh F."/>
            <person name="Singh N.K."/>
            <person name="Venkateswaran K."/>
            <person name="Lonappan A.M."/>
            <person name="Hallahan B."/>
            <person name="Tuohy A."/>
            <person name="Burke L."/>
            <person name="Kovarova A."/>
            <person name="Miliotis G."/>
        </authorList>
    </citation>
    <scope>NUCLEOTIDE SEQUENCE [LARGE SCALE GENOMIC DNA]</scope>
    <source>
        <strain evidence="1 2">GABEKP28</strain>
    </source>
</reference>
<dbReference type="RefSeq" id="WP_158618938.1">
    <property type="nucleotide sequence ID" value="NZ_CP104759.1"/>
</dbReference>
<keyword evidence="2" id="KW-1185">Reference proteome</keyword>
<protein>
    <submittedName>
        <fullName evidence="1">Uncharacterized protein</fullName>
    </submittedName>
</protein>
<sequence>MNEEFERQQFERWIRSDEFFEERWLRRDSFRGYRYHLVENRWKAWLARSKLSQ</sequence>
<dbReference type="KEGG" id="kpie:N5580_20365"/>
<proteinExistence type="predicted"/>
<accession>A0AAJ5QN60</accession>
<name>A0AAJ5QN60_9GAMM</name>
<organism evidence="1 2">
    <name type="scientific">Pantoea piersonii</name>
    <dbReference type="NCBI Taxonomy" id="2364647"/>
    <lineage>
        <taxon>Bacteria</taxon>
        <taxon>Pseudomonadati</taxon>
        <taxon>Pseudomonadota</taxon>
        <taxon>Gammaproteobacteria</taxon>
        <taxon>Enterobacterales</taxon>
        <taxon>Erwiniaceae</taxon>
        <taxon>Pantoea</taxon>
    </lineage>
</organism>